<dbReference type="PANTHER" id="PTHR43300">
    <property type="entry name" value="ACETYLTRANSFERASE"/>
    <property type="match status" value="1"/>
</dbReference>
<dbReference type="Gene3D" id="2.160.10.10">
    <property type="entry name" value="Hexapeptide repeat proteins"/>
    <property type="match status" value="1"/>
</dbReference>
<protein>
    <recommendedName>
        <fullName evidence="4">Acetyltransferase</fullName>
    </recommendedName>
</protein>
<dbReference type="PANTHER" id="PTHR43300:SF7">
    <property type="entry name" value="UDP-N-ACETYLBACILLOSAMINE N-ACETYLTRANSFERASE"/>
    <property type="match status" value="1"/>
</dbReference>
<evidence type="ECO:0000313" key="2">
    <source>
        <dbReference type="EMBL" id="NOU58464.1"/>
    </source>
</evidence>
<evidence type="ECO:0008006" key="4">
    <source>
        <dbReference type="Google" id="ProtNLM"/>
    </source>
</evidence>
<comment type="similarity">
    <text evidence="1">Belongs to the transferase hexapeptide repeat family.</text>
</comment>
<proteinExistence type="inferred from homology"/>
<comment type="caution">
    <text evidence="2">The sequence shown here is derived from an EMBL/GenBank/DDBJ whole genome shotgun (WGS) entry which is preliminary data.</text>
</comment>
<evidence type="ECO:0000313" key="3">
    <source>
        <dbReference type="Proteomes" id="UP000732105"/>
    </source>
</evidence>
<dbReference type="RefSeq" id="WP_171593733.1">
    <property type="nucleotide sequence ID" value="NZ_RZNH01000002.1"/>
</dbReference>
<sequence>MKQTNQSTYQLLGFDQNWICVLHDLIHFNGDHDFNLDVFLNMEMQANASTPTQEVKFDIREIEKIKTDVSIYFGVASPKNKYPIYRDFLHFVKQEDYNNLIADSSILSYSSILEQAVLIDHQCVISAQTSIGFGVSIKRGAKIGHHNKIGAFSDINPGVITSGNVQIGNACEIGSGAIFKNNVIVGDNTFVGMGSVVTKDIPPNSIAFGNPCKVIRKNDIWNIQID</sequence>
<dbReference type="InterPro" id="IPR050179">
    <property type="entry name" value="Trans_hexapeptide_repeat"/>
</dbReference>
<reference evidence="2 3" key="1">
    <citation type="submission" date="2018-12" db="EMBL/GenBank/DDBJ databases">
        <title>Marinifilum JC070 sp. nov., a marine bacterium isolated from Yongle Blue Hole in the South China Sea.</title>
        <authorList>
            <person name="Fu T."/>
        </authorList>
    </citation>
    <scope>NUCLEOTIDE SEQUENCE [LARGE SCALE GENOMIC DNA]</scope>
    <source>
        <strain evidence="2 3">JC070</strain>
    </source>
</reference>
<dbReference type="InterPro" id="IPR011004">
    <property type="entry name" value="Trimer_LpxA-like_sf"/>
</dbReference>
<keyword evidence="3" id="KW-1185">Reference proteome</keyword>
<gene>
    <name evidence="2" type="ORF">ELS83_01450</name>
</gene>
<dbReference type="EMBL" id="RZNH01000002">
    <property type="protein sequence ID" value="NOU58464.1"/>
    <property type="molecule type" value="Genomic_DNA"/>
</dbReference>
<dbReference type="Pfam" id="PF00132">
    <property type="entry name" value="Hexapep"/>
    <property type="match status" value="1"/>
</dbReference>
<evidence type="ECO:0000256" key="1">
    <source>
        <dbReference type="ARBA" id="ARBA00007274"/>
    </source>
</evidence>
<dbReference type="SUPFAM" id="SSF51161">
    <property type="entry name" value="Trimeric LpxA-like enzymes"/>
    <property type="match status" value="1"/>
</dbReference>
<organism evidence="2 3">
    <name type="scientific">Marinifilum caeruleilacunae</name>
    <dbReference type="NCBI Taxonomy" id="2499076"/>
    <lineage>
        <taxon>Bacteria</taxon>
        <taxon>Pseudomonadati</taxon>
        <taxon>Bacteroidota</taxon>
        <taxon>Bacteroidia</taxon>
        <taxon>Marinilabiliales</taxon>
        <taxon>Marinifilaceae</taxon>
    </lineage>
</organism>
<name>A0ABX1WQV3_9BACT</name>
<dbReference type="InterPro" id="IPR001451">
    <property type="entry name" value="Hexapep"/>
</dbReference>
<dbReference type="Proteomes" id="UP000732105">
    <property type="component" value="Unassembled WGS sequence"/>
</dbReference>
<accession>A0ABX1WQV3</accession>